<dbReference type="InterPro" id="IPR003594">
    <property type="entry name" value="HATPase_dom"/>
</dbReference>
<evidence type="ECO:0000256" key="3">
    <source>
        <dbReference type="ARBA" id="ARBA00012438"/>
    </source>
</evidence>
<evidence type="ECO:0000256" key="14">
    <source>
        <dbReference type="SAM" id="Coils"/>
    </source>
</evidence>
<evidence type="ECO:0000313" key="18">
    <source>
        <dbReference type="EMBL" id="RGB80277.1"/>
    </source>
</evidence>
<evidence type="ECO:0000256" key="4">
    <source>
        <dbReference type="ARBA" id="ARBA00022475"/>
    </source>
</evidence>
<keyword evidence="4" id="KW-1003">Cell membrane</keyword>
<evidence type="ECO:0000259" key="16">
    <source>
        <dbReference type="PROSITE" id="PS50109"/>
    </source>
</evidence>
<evidence type="ECO:0000256" key="7">
    <source>
        <dbReference type="ARBA" id="ARBA00022692"/>
    </source>
</evidence>
<dbReference type="CDD" id="cd00082">
    <property type="entry name" value="HisKA"/>
    <property type="match status" value="1"/>
</dbReference>
<dbReference type="PANTHER" id="PTHR45528">
    <property type="entry name" value="SENSOR HISTIDINE KINASE CPXA"/>
    <property type="match status" value="1"/>
</dbReference>
<dbReference type="Pfam" id="PF02518">
    <property type="entry name" value="HATPase_c"/>
    <property type="match status" value="1"/>
</dbReference>
<dbReference type="SMART" id="SM00388">
    <property type="entry name" value="HisKA"/>
    <property type="match status" value="1"/>
</dbReference>
<feature type="transmembrane region" description="Helical" evidence="15">
    <location>
        <begin position="79"/>
        <end position="111"/>
    </location>
</feature>
<dbReference type="GO" id="GO:0005886">
    <property type="term" value="C:plasma membrane"/>
    <property type="evidence" value="ECO:0007669"/>
    <property type="project" value="UniProtKB-SubCell"/>
</dbReference>
<proteinExistence type="predicted"/>
<evidence type="ECO:0000256" key="2">
    <source>
        <dbReference type="ARBA" id="ARBA00004651"/>
    </source>
</evidence>
<dbReference type="InterPro" id="IPR036097">
    <property type="entry name" value="HisK_dim/P_sf"/>
</dbReference>
<dbReference type="RefSeq" id="WP_117527971.1">
    <property type="nucleotide sequence ID" value="NZ_JAQENQ010000001.1"/>
</dbReference>
<accession>A0A3E2TPB3</accession>
<comment type="catalytic activity">
    <reaction evidence="1">
        <text>ATP + protein L-histidine = ADP + protein N-phospho-L-histidine.</text>
        <dbReference type="EC" id="2.7.13.3"/>
    </reaction>
</comment>
<dbReference type="InterPro" id="IPR036890">
    <property type="entry name" value="HATPase_C_sf"/>
</dbReference>
<dbReference type="FunFam" id="1.10.287.130:FF:000008">
    <property type="entry name" value="Two-component sensor histidine kinase"/>
    <property type="match status" value="1"/>
</dbReference>
<dbReference type="SUPFAM" id="SSF55874">
    <property type="entry name" value="ATPase domain of HSP90 chaperone/DNA topoisomerase II/histidine kinase"/>
    <property type="match status" value="1"/>
</dbReference>
<dbReference type="InterPro" id="IPR003661">
    <property type="entry name" value="HisK_dim/P_dom"/>
</dbReference>
<dbReference type="Gene3D" id="1.10.287.130">
    <property type="match status" value="1"/>
</dbReference>
<name>A0A3E2TPB3_9FIRM</name>
<feature type="coiled-coil region" evidence="14">
    <location>
        <begin position="153"/>
        <end position="180"/>
    </location>
</feature>
<dbReference type="PRINTS" id="PR00344">
    <property type="entry name" value="BCTRLSENSOR"/>
</dbReference>
<keyword evidence="11 15" id="KW-1133">Transmembrane helix</keyword>
<sequence>MKVKLTESFRIRIMLYTCISLLAAVLVDMAVLLFCIRSRILVSDYGLNERMNLHAYSSNYMINNQIHASTKSMLGESDIFYRIFGVGIKVQLIIVLIILALVIFLMVFFLLTHRVMAYMMNILQGACKMADGDFSHRIDVRYHDEFSCIADSINRMADTVETMKQKEQEAEETKNELITNVAHDLRTPLTSIIGYIDIVNNMPDLSEKQRSEYLKITWEKARKLEKLINELFSFTKISYGGMPMHMEKIDVIKMLEQEADELYPTFKENELECLLETDADSCMIMADGEQLVRVFDNLLGNAIKYGRYGKIIRIRTLTENTQIQIQIVNYGSVIPAENLPFLFEKFYKVDTSRQPSSEGTGLGLAIAKSIVESHGGSISARSSFEGTVFEVVLPTAGAYQNGVVA</sequence>
<comment type="subcellular location">
    <subcellularLocation>
        <location evidence="2">Cell membrane</location>
        <topology evidence="2">Multi-pass membrane protein</topology>
    </subcellularLocation>
</comment>
<keyword evidence="9 18" id="KW-0418">Kinase</keyword>
<dbReference type="SMART" id="SM00387">
    <property type="entry name" value="HATPase_c"/>
    <property type="match status" value="1"/>
</dbReference>
<dbReference type="PANTHER" id="PTHR45528:SF1">
    <property type="entry name" value="SENSOR HISTIDINE KINASE CPXA"/>
    <property type="match status" value="1"/>
</dbReference>
<evidence type="ECO:0000256" key="5">
    <source>
        <dbReference type="ARBA" id="ARBA00022553"/>
    </source>
</evidence>
<evidence type="ECO:0000256" key="11">
    <source>
        <dbReference type="ARBA" id="ARBA00022989"/>
    </source>
</evidence>
<dbReference type="EMBL" id="QVEP01000012">
    <property type="protein sequence ID" value="RGB80277.1"/>
    <property type="molecule type" value="Genomic_DNA"/>
</dbReference>
<feature type="domain" description="Histidine kinase" evidence="16">
    <location>
        <begin position="180"/>
        <end position="397"/>
    </location>
</feature>
<evidence type="ECO:0000256" key="6">
    <source>
        <dbReference type="ARBA" id="ARBA00022679"/>
    </source>
</evidence>
<dbReference type="InterPro" id="IPR005467">
    <property type="entry name" value="His_kinase_dom"/>
</dbReference>
<dbReference type="PROSITE" id="PS50885">
    <property type="entry name" value="HAMP"/>
    <property type="match status" value="1"/>
</dbReference>
<dbReference type="CDD" id="cd00075">
    <property type="entry name" value="HATPase"/>
    <property type="match status" value="1"/>
</dbReference>
<dbReference type="FunFam" id="3.30.565.10:FF:000013">
    <property type="entry name" value="Two-component sensor histidine kinase"/>
    <property type="match status" value="1"/>
</dbReference>
<evidence type="ECO:0000256" key="8">
    <source>
        <dbReference type="ARBA" id="ARBA00022741"/>
    </source>
</evidence>
<dbReference type="Gene3D" id="3.30.565.10">
    <property type="entry name" value="Histidine kinase-like ATPase, C-terminal domain"/>
    <property type="match status" value="1"/>
</dbReference>
<dbReference type="GO" id="GO:0005524">
    <property type="term" value="F:ATP binding"/>
    <property type="evidence" value="ECO:0007669"/>
    <property type="project" value="UniProtKB-KW"/>
</dbReference>
<gene>
    <name evidence="18" type="ORF">DW070_06945</name>
</gene>
<dbReference type="SUPFAM" id="SSF158472">
    <property type="entry name" value="HAMP domain-like"/>
    <property type="match status" value="1"/>
</dbReference>
<keyword evidence="10" id="KW-0067">ATP-binding</keyword>
<keyword evidence="7 15" id="KW-0812">Transmembrane</keyword>
<keyword evidence="14" id="KW-0175">Coiled coil</keyword>
<evidence type="ECO:0000256" key="15">
    <source>
        <dbReference type="SAM" id="Phobius"/>
    </source>
</evidence>
<dbReference type="AlphaFoldDB" id="A0A3E2TPB3"/>
<dbReference type="GO" id="GO:0000155">
    <property type="term" value="F:phosphorelay sensor kinase activity"/>
    <property type="evidence" value="ECO:0007669"/>
    <property type="project" value="InterPro"/>
</dbReference>
<dbReference type="InterPro" id="IPR004358">
    <property type="entry name" value="Sig_transdc_His_kin-like_C"/>
</dbReference>
<reference evidence="18 19" key="1">
    <citation type="submission" date="2018-08" db="EMBL/GenBank/DDBJ databases">
        <title>A genome reference for cultivated species of the human gut microbiota.</title>
        <authorList>
            <person name="Zou Y."/>
            <person name="Xue W."/>
            <person name="Luo G."/>
        </authorList>
    </citation>
    <scope>NUCLEOTIDE SEQUENCE [LARGE SCALE GENOMIC DNA]</scope>
    <source>
        <strain evidence="18 19">AF45-17</strain>
    </source>
</reference>
<evidence type="ECO:0000259" key="17">
    <source>
        <dbReference type="PROSITE" id="PS50885"/>
    </source>
</evidence>
<evidence type="ECO:0000256" key="12">
    <source>
        <dbReference type="ARBA" id="ARBA00023012"/>
    </source>
</evidence>
<dbReference type="SMART" id="SM00304">
    <property type="entry name" value="HAMP"/>
    <property type="match status" value="1"/>
</dbReference>
<keyword evidence="5" id="KW-0597">Phosphoprotein</keyword>
<feature type="transmembrane region" description="Helical" evidence="15">
    <location>
        <begin position="12"/>
        <end position="34"/>
    </location>
</feature>
<organism evidence="18 19">
    <name type="scientific">Coprococcus catus</name>
    <dbReference type="NCBI Taxonomy" id="116085"/>
    <lineage>
        <taxon>Bacteria</taxon>
        <taxon>Bacillati</taxon>
        <taxon>Bacillota</taxon>
        <taxon>Clostridia</taxon>
        <taxon>Lachnospirales</taxon>
        <taxon>Lachnospiraceae</taxon>
        <taxon>Coprococcus</taxon>
    </lineage>
</organism>
<comment type="caution">
    <text evidence="18">The sequence shown here is derived from an EMBL/GenBank/DDBJ whole genome shotgun (WGS) entry which is preliminary data.</text>
</comment>
<evidence type="ECO:0000256" key="9">
    <source>
        <dbReference type="ARBA" id="ARBA00022777"/>
    </source>
</evidence>
<dbReference type="SUPFAM" id="SSF47384">
    <property type="entry name" value="Homodimeric domain of signal transducing histidine kinase"/>
    <property type="match status" value="1"/>
</dbReference>
<keyword evidence="6" id="KW-0808">Transferase</keyword>
<dbReference type="PROSITE" id="PS50109">
    <property type="entry name" value="HIS_KIN"/>
    <property type="match status" value="1"/>
</dbReference>
<dbReference type="EC" id="2.7.13.3" evidence="3"/>
<evidence type="ECO:0000256" key="10">
    <source>
        <dbReference type="ARBA" id="ARBA00022840"/>
    </source>
</evidence>
<evidence type="ECO:0000256" key="13">
    <source>
        <dbReference type="ARBA" id="ARBA00023136"/>
    </source>
</evidence>
<dbReference type="InterPro" id="IPR050398">
    <property type="entry name" value="HssS/ArlS-like"/>
</dbReference>
<feature type="domain" description="HAMP" evidence="17">
    <location>
        <begin position="113"/>
        <end position="165"/>
    </location>
</feature>
<dbReference type="Gene3D" id="6.10.340.10">
    <property type="match status" value="1"/>
</dbReference>
<keyword evidence="12" id="KW-0902">Two-component regulatory system</keyword>
<keyword evidence="8" id="KW-0547">Nucleotide-binding</keyword>
<keyword evidence="13 15" id="KW-0472">Membrane</keyword>
<dbReference type="Proteomes" id="UP000260773">
    <property type="component" value="Unassembled WGS sequence"/>
</dbReference>
<evidence type="ECO:0000313" key="19">
    <source>
        <dbReference type="Proteomes" id="UP000260773"/>
    </source>
</evidence>
<dbReference type="Pfam" id="PF00512">
    <property type="entry name" value="HisKA"/>
    <property type="match status" value="1"/>
</dbReference>
<dbReference type="CDD" id="cd06225">
    <property type="entry name" value="HAMP"/>
    <property type="match status" value="1"/>
</dbReference>
<protein>
    <recommendedName>
        <fullName evidence="3">histidine kinase</fullName>
        <ecNumber evidence="3">2.7.13.3</ecNumber>
    </recommendedName>
</protein>
<dbReference type="Pfam" id="PF00672">
    <property type="entry name" value="HAMP"/>
    <property type="match status" value="1"/>
</dbReference>
<evidence type="ECO:0000256" key="1">
    <source>
        <dbReference type="ARBA" id="ARBA00000085"/>
    </source>
</evidence>
<dbReference type="InterPro" id="IPR003660">
    <property type="entry name" value="HAMP_dom"/>
</dbReference>